<evidence type="ECO:0000313" key="2">
    <source>
        <dbReference type="EMBL" id="GIU47144.1"/>
    </source>
</evidence>
<feature type="compositionally biased region" description="Basic and acidic residues" evidence="1">
    <location>
        <begin position="1"/>
        <end position="14"/>
    </location>
</feature>
<feature type="region of interest" description="Disordered" evidence="1">
    <location>
        <begin position="1"/>
        <end position="59"/>
    </location>
</feature>
<feature type="compositionally biased region" description="Basic residues" evidence="1">
    <location>
        <begin position="28"/>
        <end position="43"/>
    </location>
</feature>
<evidence type="ECO:0000256" key="1">
    <source>
        <dbReference type="SAM" id="MobiDB-lite"/>
    </source>
</evidence>
<sequence>MRNRDDLTQDDSWHENQTFDSNASSKDKRLKQRRRLQRNHHKRVATELPMNQYVNDYLD</sequence>
<proteinExistence type="predicted"/>
<dbReference type="RefSeq" id="WP_220781523.1">
    <property type="nucleotide sequence ID" value="NZ_BPEY01000043.1"/>
</dbReference>
<comment type="caution">
    <text evidence="2">The sequence shown here is derived from an EMBL/GenBank/DDBJ whole genome shotgun (WGS) entry which is preliminary data.</text>
</comment>
<dbReference type="EMBL" id="BPEY01000043">
    <property type="protein sequence ID" value="GIU47144.1"/>
    <property type="molecule type" value="Genomic_DNA"/>
</dbReference>
<protein>
    <submittedName>
        <fullName evidence="2">Uncharacterized protein</fullName>
    </submittedName>
</protein>
<name>A0ABQ4PI73_9GAMM</name>
<reference evidence="2" key="1">
    <citation type="submission" date="2021-05" db="EMBL/GenBank/DDBJ databases">
        <title>Molecular characterization for Shewanella algae harboring chromosomal blaOXA-55-like strains isolated from clinical and environment sample.</title>
        <authorList>
            <person name="Ohama Y."/>
            <person name="Aoki K."/>
            <person name="Harada S."/>
            <person name="Moriya K."/>
            <person name="Ishii Y."/>
            <person name="Tateda K."/>
        </authorList>
    </citation>
    <scope>NUCLEOTIDE SEQUENCE</scope>
    <source>
        <strain evidence="2">JCM 11563</strain>
    </source>
</reference>
<feature type="compositionally biased region" description="Polar residues" evidence="1">
    <location>
        <begin position="15"/>
        <end position="24"/>
    </location>
</feature>
<keyword evidence="3" id="KW-1185">Reference proteome</keyword>
<evidence type="ECO:0000313" key="3">
    <source>
        <dbReference type="Proteomes" id="UP000887104"/>
    </source>
</evidence>
<accession>A0ABQ4PI73</accession>
<dbReference type="Proteomes" id="UP000887104">
    <property type="component" value="Unassembled WGS sequence"/>
</dbReference>
<gene>
    <name evidence="2" type="ORF">TUM4438_25330</name>
</gene>
<organism evidence="2 3">
    <name type="scientific">Shewanella sairae</name>
    <dbReference type="NCBI Taxonomy" id="190310"/>
    <lineage>
        <taxon>Bacteria</taxon>
        <taxon>Pseudomonadati</taxon>
        <taxon>Pseudomonadota</taxon>
        <taxon>Gammaproteobacteria</taxon>
        <taxon>Alteromonadales</taxon>
        <taxon>Shewanellaceae</taxon>
        <taxon>Shewanella</taxon>
    </lineage>
</organism>